<evidence type="ECO:0000313" key="11">
    <source>
        <dbReference type="EMBL" id="MFD2739567.1"/>
    </source>
</evidence>
<keyword evidence="11" id="KW-0282">Flagellum</keyword>
<feature type="transmembrane region" description="Helical" evidence="9">
    <location>
        <begin position="27"/>
        <end position="46"/>
    </location>
</feature>
<proteinExistence type="inferred from homology"/>
<dbReference type="PANTHER" id="PTHR30329:SF21">
    <property type="entry name" value="LIPOPROTEIN YIAD-RELATED"/>
    <property type="match status" value="1"/>
</dbReference>
<dbReference type="CDD" id="cd07185">
    <property type="entry name" value="OmpA_C-like"/>
    <property type="match status" value="1"/>
</dbReference>
<dbReference type="InterPro" id="IPR050330">
    <property type="entry name" value="Bact_OuterMem_StrucFunc"/>
</dbReference>
<reference evidence="12" key="1">
    <citation type="journal article" date="2019" name="Int. J. Syst. Evol. Microbiol.">
        <title>The Global Catalogue of Microorganisms (GCM) 10K type strain sequencing project: providing services to taxonomists for standard genome sequencing and annotation.</title>
        <authorList>
            <consortium name="The Broad Institute Genomics Platform"/>
            <consortium name="The Broad Institute Genome Sequencing Center for Infectious Disease"/>
            <person name="Wu L."/>
            <person name="Ma J."/>
        </authorList>
    </citation>
    <scope>NUCLEOTIDE SEQUENCE [LARGE SCALE GENOMIC DNA]</scope>
    <source>
        <strain evidence="12">TISTR 2562</strain>
    </source>
</reference>
<dbReference type="Pfam" id="PF00691">
    <property type="entry name" value="OmpA"/>
    <property type="match status" value="1"/>
</dbReference>
<dbReference type="SUPFAM" id="SSF103088">
    <property type="entry name" value="OmpA-like"/>
    <property type="match status" value="1"/>
</dbReference>
<evidence type="ECO:0000256" key="8">
    <source>
        <dbReference type="SAM" id="MobiDB-lite"/>
    </source>
</evidence>
<keyword evidence="11" id="KW-0966">Cell projection</keyword>
<evidence type="ECO:0000256" key="3">
    <source>
        <dbReference type="ARBA" id="ARBA00022475"/>
    </source>
</evidence>
<dbReference type="Pfam" id="PF13677">
    <property type="entry name" value="MotB_plug"/>
    <property type="match status" value="1"/>
</dbReference>
<organism evidence="11 12">
    <name type="scientific">Sulfitobacter aestuarii</name>
    <dbReference type="NCBI Taxonomy" id="2161676"/>
    <lineage>
        <taxon>Bacteria</taxon>
        <taxon>Pseudomonadati</taxon>
        <taxon>Pseudomonadota</taxon>
        <taxon>Alphaproteobacteria</taxon>
        <taxon>Rhodobacterales</taxon>
        <taxon>Roseobacteraceae</taxon>
        <taxon>Sulfitobacter</taxon>
    </lineage>
</organism>
<evidence type="ECO:0000256" key="2">
    <source>
        <dbReference type="ARBA" id="ARBA00008914"/>
    </source>
</evidence>
<dbReference type="Gene3D" id="3.30.1330.60">
    <property type="entry name" value="OmpA-like domain"/>
    <property type="match status" value="1"/>
</dbReference>
<evidence type="ECO:0000256" key="6">
    <source>
        <dbReference type="ARBA" id="ARBA00023136"/>
    </source>
</evidence>
<keyword evidence="4 9" id="KW-0812">Transmembrane</keyword>
<dbReference type="PANTHER" id="PTHR30329">
    <property type="entry name" value="STATOR ELEMENT OF FLAGELLAR MOTOR COMPLEX"/>
    <property type="match status" value="1"/>
</dbReference>
<keyword evidence="3" id="KW-1003">Cell membrane</keyword>
<comment type="caution">
    <text evidence="11">The sequence shown here is derived from an EMBL/GenBank/DDBJ whole genome shotgun (WGS) entry which is preliminary data.</text>
</comment>
<evidence type="ECO:0000256" key="1">
    <source>
        <dbReference type="ARBA" id="ARBA00004162"/>
    </source>
</evidence>
<dbReference type="PROSITE" id="PS51123">
    <property type="entry name" value="OMPA_2"/>
    <property type="match status" value="1"/>
</dbReference>
<dbReference type="RefSeq" id="WP_386373312.1">
    <property type="nucleotide sequence ID" value="NZ_JBHUMP010000005.1"/>
</dbReference>
<dbReference type="InterPro" id="IPR036737">
    <property type="entry name" value="OmpA-like_sf"/>
</dbReference>
<comment type="subcellular location">
    <subcellularLocation>
        <location evidence="1">Cell membrane</location>
        <topology evidence="1">Single-pass membrane protein</topology>
    </subcellularLocation>
</comment>
<evidence type="ECO:0000256" key="9">
    <source>
        <dbReference type="SAM" id="Phobius"/>
    </source>
</evidence>
<protein>
    <submittedName>
        <fullName evidence="11">Flagellar motor protein MotB</fullName>
    </submittedName>
</protein>
<keyword evidence="11" id="KW-0969">Cilium</keyword>
<accession>A0ABW5U293</accession>
<evidence type="ECO:0000256" key="7">
    <source>
        <dbReference type="PROSITE-ProRule" id="PRU00473"/>
    </source>
</evidence>
<keyword evidence="12" id="KW-1185">Reference proteome</keyword>
<comment type="similarity">
    <text evidence="2">Belongs to the MotB family.</text>
</comment>
<dbReference type="InterPro" id="IPR006665">
    <property type="entry name" value="OmpA-like"/>
</dbReference>
<evidence type="ECO:0000313" key="12">
    <source>
        <dbReference type="Proteomes" id="UP001597474"/>
    </source>
</evidence>
<dbReference type="InterPro" id="IPR025713">
    <property type="entry name" value="MotB-like_N_dom"/>
</dbReference>
<gene>
    <name evidence="11" type="ORF">ACFSUD_08310</name>
</gene>
<sequence>MAKNNHVIIIKRPKKVSKGHHGGNWKVAYADFMTALMAFFLLLWILSVSDEDKLEGLAEYFTPATVSLVDTSGHDTIIDPMRHQNGEDSEAADISIGEGAPGSDMGRSAEPEGENPAAPGASENPWSALKTAFDAPPTPVVEQVSAEPVDLPDRLAAAEEKLASVFEDEEALAHLAENVMIARTDDGLVINIVDIGDRPMFRLGSADLTDDIRTILGSVAPAIRDVPLQIAITGHTDATPFRDDEDYGNWELSADRANATRRALVALGLSGARFVSVAGAAAMTPLLPDKPTDARNRRVTITLEAASS</sequence>
<evidence type="ECO:0000259" key="10">
    <source>
        <dbReference type="PROSITE" id="PS51123"/>
    </source>
</evidence>
<evidence type="ECO:0000256" key="5">
    <source>
        <dbReference type="ARBA" id="ARBA00022989"/>
    </source>
</evidence>
<keyword evidence="6 7" id="KW-0472">Membrane</keyword>
<feature type="region of interest" description="Disordered" evidence="8">
    <location>
        <begin position="79"/>
        <end position="133"/>
    </location>
</feature>
<keyword evidence="5 9" id="KW-1133">Transmembrane helix</keyword>
<dbReference type="EMBL" id="JBHUMP010000005">
    <property type="protein sequence ID" value="MFD2739567.1"/>
    <property type="molecule type" value="Genomic_DNA"/>
</dbReference>
<feature type="domain" description="OmpA-like" evidence="10">
    <location>
        <begin position="188"/>
        <end position="307"/>
    </location>
</feature>
<evidence type="ECO:0000256" key="4">
    <source>
        <dbReference type="ARBA" id="ARBA00022692"/>
    </source>
</evidence>
<dbReference type="Proteomes" id="UP001597474">
    <property type="component" value="Unassembled WGS sequence"/>
</dbReference>
<name>A0ABW5U293_9RHOB</name>